<dbReference type="HOGENOM" id="CLU_040082_6_1_1"/>
<proteinExistence type="predicted"/>
<feature type="non-terminal residue" evidence="1">
    <location>
        <position position="101"/>
    </location>
</feature>
<evidence type="ECO:0000313" key="1">
    <source>
        <dbReference type="EMBL" id="KIK91937.1"/>
    </source>
</evidence>
<dbReference type="OrthoDB" id="2430314at2759"/>
<sequence>MSMEEKLTIFLCMCMTGLSSCHIAKRFQYSPDIITKYYAPYILDMNSFYSSQVKFPSSATPISDHIICDPQFQFFDQCVGTVDDTHIHMFVSAEQQFHMCN</sequence>
<protein>
    <submittedName>
        <fullName evidence="1">Uncharacterized protein</fullName>
    </submittedName>
</protein>
<accession>A0A0D0D5L3</accession>
<organism evidence="1 2">
    <name type="scientific">Paxillus rubicundulus Ve08.2h10</name>
    <dbReference type="NCBI Taxonomy" id="930991"/>
    <lineage>
        <taxon>Eukaryota</taxon>
        <taxon>Fungi</taxon>
        <taxon>Dikarya</taxon>
        <taxon>Basidiomycota</taxon>
        <taxon>Agaricomycotina</taxon>
        <taxon>Agaricomycetes</taxon>
        <taxon>Agaricomycetidae</taxon>
        <taxon>Boletales</taxon>
        <taxon>Paxilineae</taxon>
        <taxon>Paxillaceae</taxon>
        <taxon>Paxillus</taxon>
    </lineage>
</organism>
<dbReference type="InParanoid" id="A0A0D0D5L3"/>
<keyword evidence="2" id="KW-1185">Reference proteome</keyword>
<reference evidence="1 2" key="1">
    <citation type="submission" date="2014-04" db="EMBL/GenBank/DDBJ databases">
        <authorList>
            <consortium name="DOE Joint Genome Institute"/>
            <person name="Kuo A."/>
            <person name="Kohler A."/>
            <person name="Jargeat P."/>
            <person name="Nagy L.G."/>
            <person name="Floudas D."/>
            <person name="Copeland A."/>
            <person name="Barry K.W."/>
            <person name="Cichocki N."/>
            <person name="Veneault-Fourrey C."/>
            <person name="LaButti K."/>
            <person name="Lindquist E.A."/>
            <person name="Lipzen A."/>
            <person name="Lundell T."/>
            <person name="Morin E."/>
            <person name="Murat C."/>
            <person name="Sun H."/>
            <person name="Tunlid A."/>
            <person name="Henrissat B."/>
            <person name="Grigoriev I.V."/>
            <person name="Hibbett D.S."/>
            <person name="Martin F."/>
            <person name="Nordberg H.P."/>
            <person name="Cantor M.N."/>
            <person name="Hua S.X."/>
        </authorList>
    </citation>
    <scope>NUCLEOTIDE SEQUENCE [LARGE SCALE GENOMIC DNA]</scope>
    <source>
        <strain evidence="1 2">Ve08.2h10</strain>
    </source>
</reference>
<dbReference type="AlphaFoldDB" id="A0A0D0D5L3"/>
<gene>
    <name evidence="1" type="ORF">PAXRUDRAFT_37702</name>
</gene>
<dbReference type="EMBL" id="KN825331">
    <property type="protein sequence ID" value="KIK91937.1"/>
    <property type="molecule type" value="Genomic_DNA"/>
</dbReference>
<name>A0A0D0D5L3_9AGAM</name>
<evidence type="ECO:0000313" key="2">
    <source>
        <dbReference type="Proteomes" id="UP000054538"/>
    </source>
</evidence>
<dbReference type="PROSITE" id="PS51257">
    <property type="entry name" value="PROKAR_LIPOPROTEIN"/>
    <property type="match status" value="1"/>
</dbReference>
<dbReference type="Proteomes" id="UP000054538">
    <property type="component" value="Unassembled WGS sequence"/>
</dbReference>
<reference evidence="2" key="2">
    <citation type="submission" date="2015-01" db="EMBL/GenBank/DDBJ databases">
        <title>Evolutionary Origins and Diversification of the Mycorrhizal Mutualists.</title>
        <authorList>
            <consortium name="DOE Joint Genome Institute"/>
            <consortium name="Mycorrhizal Genomics Consortium"/>
            <person name="Kohler A."/>
            <person name="Kuo A."/>
            <person name="Nagy L.G."/>
            <person name="Floudas D."/>
            <person name="Copeland A."/>
            <person name="Barry K.W."/>
            <person name="Cichocki N."/>
            <person name="Veneault-Fourrey C."/>
            <person name="LaButti K."/>
            <person name="Lindquist E.A."/>
            <person name="Lipzen A."/>
            <person name="Lundell T."/>
            <person name="Morin E."/>
            <person name="Murat C."/>
            <person name="Riley R."/>
            <person name="Ohm R."/>
            <person name="Sun H."/>
            <person name="Tunlid A."/>
            <person name="Henrissat B."/>
            <person name="Grigoriev I.V."/>
            <person name="Hibbett D.S."/>
            <person name="Martin F."/>
        </authorList>
    </citation>
    <scope>NUCLEOTIDE SEQUENCE [LARGE SCALE GENOMIC DNA]</scope>
    <source>
        <strain evidence="2">Ve08.2h10</strain>
    </source>
</reference>